<keyword evidence="11" id="KW-0539">Nucleus</keyword>
<evidence type="ECO:0000256" key="10">
    <source>
        <dbReference type="ARBA" id="ARBA00023204"/>
    </source>
</evidence>
<dbReference type="InterPro" id="IPR001208">
    <property type="entry name" value="MCM_dom"/>
</dbReference>
<feature type="compositionally biased region" description="Gly residues" evidence="16">
    <location>
        <begin position="115"/>
        <end position="126"/>
    </location>
</feature>
<dbReference type="FunFam" id="2.20.28.10:FF:000007">
    <property type="entry name" value="DNA helicase MCM8 isoform X1"/>
    <property type="match status" value="1"/>
</dbReference>
<dbReference type="EMBL" id="KQ243712">
    <property type="protein sequence ID" value="KNC75299.1"/>
    <property type="molecule type" value="Genomic_DNA"/>
</dbReference>
<evidence type="ECO:0000256" key="1">
    <source>
        <dbReference type="ARBA" id="ARBA00004123"/>
    </source>
</evidence>
<dbReference type="eggNOG" id="KOG0480">
    <property type="taxonomic scope" value="Eukaryota"/>
</dbReference>
<dbReference type="GO" id="GO:0016787">
    <property type="term" value="F:hydrolase activity"/>
    <property type="evidence" value="ECO:0007669"/>
    <property type="project" value="UniProtKB-KW"/>
</dbReference>
<evidence type="ECO:0000256" key="14">
    <source>
        <dbReference type="ARBA" id="ARBA00047995"/>
    </source>
</evidence>
<keyword evidence="4 15" id="KW-0547">Nucleotide-binding</keyword>
<dbReference type="RefSeq" id="XP_014149201.1">
    <property type="nucleotide sequence ID" value="XM_014293726.1"/>
</dbReference>
<comment type="catalytic activity">
    <reaction evidence="14">
        <text>ATP + H2O = ADP + phosphate + H(+)</text>
        <dbReference type="Rhea" id="RHEA:13065"/>
        <dbReference type="ChEBI" id="CHEBI:15377"/>
        <dbReference type="ChEBI" id="CHEBI:15378"/>
        <dbReference type="ChEBI" id="CHEBI:30616"/>
        <dbReference type="ChEBI" id="CHEBI:43474"/>
        <dbReference type="ChEBI" id="CHEBI:456216"/>
        <dbReference type="EC" id="3.6.4.12"/>
    </reaction>
</comment>
<dbReference type="Gene3D" id="2.40.50.140">
    <property type="entry name" value="Nucleic acid-binding proteins"/>
    <property type="match status" value="1"/>
</dbReference>
<dbReference type="Pfam" id="PF00493">
    <property type="entry name" value="MCM"/>
    <property type="match status" value="1"/>
</dbReference>
<dbReference type="SMART" id="SM00382">
    <property type="entry name" value="AAA"/>
    <property type="match status" value="1"/>
</dbReference>
<dbReference type="GO" id="GO:0003697">
    <property type="term" value="F:single-stranded DNA binding"/>
    <property type="evidence" value="ECO:0007669"/>
    <property type="project" value="TreeGrafter"/>
</dbReference>
<comment type="subcellular location">
    <subcellularLocation>
        <location evidence="1">Nucleus</location>
    </subcellularLocation>
</comment>
<dbReference type="InterPro" id="IPR058767">
    <property type="entry name" value="MCM8_N"/>
</dbReference>
<dbReference type="SUPFAM" id="SSF50249">
    <property type="entry name" value="Nucleic acid-binding proteins"/>
    <property type="match status" value="1"/>
</dbReference>
<feature type="region of interest" description="Disordered" evidence="16">
    <location>
        <begin position="1"/>
        <end position="151"/>
    </location>
</feature>
<evidence type="ECO:0000256" key="13">
    <source>
        <dbReference type="ARBA" id="ARBA00042306"/>
    </source>
</evidence>
<evidence type="ECO:0000256" key="5">
    <source>
        <dbReference type="ARBA" id="ARBA00022763"/>
    </source>
</evidence>
<dbReference type="GeneID" id="25912677"/>
<dbReference type="InterPro" id="IPR033762">
    <property type="entry name" value="MCM_OB"/>
</dbReference>
<feature type="domain" description="MCM C-terminal AAA(+) ATPase" evidence="17">
    <location>
        <begin position="474"/>
        <end position="677"/>
    </location>
</feature>
<dbReference type="GO" id="GO:0005524">
    <property type="term" value="F:ATP binding"/>
    <property type="evidence" value="ECO:0007669"/>
    <property type="project" value="UniProtKB-KW"/>
</dbReference>
<gene>
    <name evidence="18" type="ORF">SARC_12173</name>
</gene>
<evidence type="ECO:0000256" key="16">
    <source>
        <dbReference type="SAM" id="MobiDB-lite"/>
    </source>
</evidence>
<feature type="compositionally biased region" description="Basic and acidic residues" evidence="16">
    <location>
        <begin position="128"/>
        <end position="138"/>
    </location>
</feature>
<dbReference type="Gene3D" id="3.40.50.300">
    <property type="entry name" value="P-loop containing nucleotide triphosphate hydrolases"/>
    <property type="match status" value="1"/>
</dbReference>
<name>A0A0L0FEU6_9EUKA</name>
<evidence type="ECO:0000256" key="2">
    <source>
        <dbReference type="ARBA" id="ARBA00008010"/>
    </source>
</evidence>
<evidence type="ECO:0000256" key="11">
    <source>
        <dbReference type="ARBA" id="ARBA00023242"/>
    </source>
</evidence>
<dbReference type="STRING" id="667725.A0A0L0FEU6"/>
<dbReference type="GO" id="GO:0042555">
    <property type="term" value="C:MCM complex"/>
    <property type="evidence" value="ECO:0007669"/>
    <property type="project" value="TreeGrafter"/>
</dbReference>
<keyword evidence="9 15" id="KW-0238">DNA-binding</keyword>
<dbReference type="SMART" id="SM00350">
    <property type="entry name" value="MCM"/>
    <property type="match status" value="1"/>
</dbReference>
<comment type="similarity">
    <text evidence="2 15">Belongs to the MCM family.</text>
</comment>
<evidence type="ECO:0000256" key="4">
    <source>
        <dbReference type="ARBA" id="ARBA00022741"/>
    </source>
</evidence>
<dbReference type="SUPFAM" id="SSF52540">
    <property type="entry name" value="P-loop containing nucleoside triphosphate hydrolases"/>
    <property type="match status" value="1"/>
</dbReference>
<dbReference type="Pfam" id="PF26065">
    <property type="entry name" value="MCM8_N"/>
    <property type="match status" value="1"/>
</dbReference>
<evidence type="ECO:0000256" key="6">
    <source>
        <dbReference type="ARBA" id="ARBA00022801"/>
    </source>
</evidence>
<feature type="compositionally biased region" description="Basic residues" evidence="16">
    <location>
        <begin position="79"/>
        <end position="97"/>
    </location>
</feature>
<dbReference type="InterPro" id="IPR012340">
    <property type="entry name" value="NA-bd_OB-fold"/>
</dbReference>
<evidence type="ECO:0000256" key="3">
    <source>
        <dbReference type="ARBA" id="ARBA00012551"/>
    </source>
</evidence>
<proteinExistence type="inferred from homology"/>
<dbReference type="Proteomes" id="UP000054560">
    <property type="component" value="Unassembled WGS sequence"/>
</dbReference>
<dbReference type="OrthoDB" id="422555at2759"/>
<evidence type="ECO:0000256" key="12">
    <source>
        <dbReference type="ARBA" id="ARBA00041084"/>
    </source>
</evidence>
<dbReference type="GO" id="GO:0017116">
    <property type="term" value="F:single-stranded DNA helicase activity"/>
    <property type="evidence" value="ECO:0007669"/>
    <property type="project" value="TreeGrafter"/>
</dbReference>
<dbReference type="EC" id="3.6.4.12" evidence="3"/>
<keyword evidence="6" id="KW-0378">Hydrolase</keyword>
<accession>A0A0L0FEU6</accession>
<reference evidence="18 19" key="1">
    <citation type="submission" date="2011-02" db="EMBL/GenBank/DDBJ databases">
        <title>The Genome Sequence of Sphaeroforma arctica JP610.</title>
        <authorList>
            <consortium name="The Broad Institute Genome Sequencing Platform"/>
            <person name="Russ C."/>
            <person name="Cuomo C."/>
            <person name="Young S.K."/>
            <person name="Zeng Q."/>
            <person name="Gargeya S."/>
            <person name="Alvarado L."/>
            <person name="Berlin A."/>
            <person name="Chapman S.B."/>
            <person name="Chen Z."/>
            <person name="Freedman E."/>
            <person name="Gellesch M."/>
            <person name="Goldberg J."/>
            <person name="Griggs A."/>
            <person name="Gujja S."/>
            <person name="Heilman E."/>
            <person name="Heiman D."/>
            <person name="Howarth C."/>
            <person name="Mehta T."/>
            <person name="Neiman D."/>
            <person name="Pearson M."/>
            <person name="Roberts A."/>
            <person name="Saif S."/>
            <person name="Shea T."/>
            <person name="Shenoy N."/>
            <person name="Sisk P."/>
            <person name="Stolte C."/>
            <person name="Sykes S."/>
            <person name="White J."/>
            <person name="Yandava C."/>
            <person name="Burger G."/>
            <person name="Gray M.W."/>
            <person name="Holland P.W.H."/>
            <person name="King N."/>
            <person name="Lang F.B.F."/>
            <person name="Roger A.J."/>
            <person name="Ruiz-Trillo I."/>
            <person name="Haas B."/>
            <person name="Nusbaum C."/>
            <person name="Birren B."/>
        </authorList>
    </citation>
    <scope>NUCLEOTIDE SEQUENCE [LARGE SCALE GENOMIC DNA]</scope>
    <source>
        <strain evidence="18 19">JP610</strain>
    </source>
</reference>
<feature type="non-terminal residue" evidence="18">
    <location>
        <position position="677"/>
    </location>
</feature>
<dbReference type="GO" id="GO:0005634">
    <property type="term" value="C:nucleus"/>
    <property type="evidence" value="ECO:0007669"/>
    <property type="project" value="UniProtKB-SubCell"/>
</dbReference>
<feature type="compositionally biased region" description="Polar residues" evidence="16">
    <location>
        <begin position="1"/>
        <end position="26"/>
    </location>
</feature>
<dbReference type="Gene3D" id="2.20.28.10">
    <property type="match status" value="1"/>
</dbReference>
<feature type="compositionally biased region" description="Basic and acidic residues" evidence="16">
    <location>
        <begin position="49"/>
        <end position="70"/>
    </location>
</feature>
<organism evidence="18 19">
    <name type="scientific">Sphaeroforma arctica JP610</name>
    <dbReference type="NCBI Taxonomy" id="667725"/>
    <lineage>
        <taxon>Eukaryota</taxon>
        <taxon>Ichthyosporea</taxon>
        <taxon>Ichthyophonida</taxon>
        <taxon>Sphaeroforma</taxon>
    </lineage>
</organism>
<evidence type="ECO:0000256" key="7">
    <source>
        <dbReference type="ARBA" id="ARBA00022806"/>
    </source>
</evidence>
<keyword evidence="5" id="KW-0227">DNA damage</keyword>
<evidence type="ECO:0000313" key="19">
    <source>
        <dbReference type="Proteomes" id="UP000054560"/>
    </source>
</evidence>
<evidence type="ECO:0000256" key="8">
    <source>
        <dbReference type="ARBA" id="ARBA00022840"/>
    </source>
</evidence>
<evidence type="ECO:0000256" key="15">
    <source>
        <dbReference type="RuleBase" id="RU004070"/>
    </source>
</evidence>
<dbReference type="InterPro" id="IPR027417">
    <property type="entry name" value="P-loop_NTPase"/>
</dbReference>
<dbReference type="InterPro" id="IPR031327">
    <property type="entry name" value="MCM"/>
</dbReference>
<sequence>MTQQTLITSFNGSRSASAGTNPSTNPRPAGPDRGGTGHSNSHSTPAKQPAKDTQGDGRGRGRDKSSDTGERSQSQSRGGRGRGRNNHGNRWRGRGGARGRGGESVSARGREQNPGSGGGSRNGGGDARYIDRSQRQPETETGTEGTSKGYYWPATIRPASGADNDDGPFVGWSYYFPRQSWETCSFIPRIHQLVHFFTRHHDMIVERDIYEESKCCIDFAELMEYNEADAPSAEEISEKPDKILPMVGLAIHQVVHNYFLSYVSAAGLQKIEVVLYNYTPMTSLRTLTSSSIGRFVSIKGTVVRVSNIKPRVTCMTFSCPMCGESQAQLFTDGTYEVPQTCSTFQCKGKKFEPERTSADTVTTDYQTIRIQEMVSNNKKESGRIPRTIECELSGCMLDTVTPGDIVHATGEVKVTSVDEGAGRKKNKSAMYLLYISINSVTSTKTKTSNKIDSSSGFSMADLYGIEEIQTHEQLFRLLVHSISPSIYGHEMIKAGLVLALFASGQKFADDKNRIPIRGGTHVLIVGDPGLGKSQMLQAVSDIAPRSVYVCGNTATAAGLTVSLVRDGSGSGDYALEAGALVLADQGCCCIDEFDKMGTDHQSLLEAMEQQSISIAKAGIVCTLPARTSIIAAANPIGGHYNTGRTVCENLKMPAPLLSRFDLIFILLDKPDEEMDQV</sequence>
<dbReference type="GO" id="GO:0000724">
    <property type="term" value="P:double-strand break repair via homologous recombination"/>
    <property type="evidence" value="ECO:0007669"/>
    <property type="project" value="UniProtKB-ARBA"/>
</dbReference>
<dbReference type="PANTHER" id="PTHR11630">
    <property type="entry name" value="DNA REPLICATION LICENSING FACTOR MCM FAMILY MEMBER"/>
    <property type="match status" value="1"/>
</dbReference>
<keyword evidence="10" id="KW-0234">DNA repair</keyword>
<dbReference type="PANTHER" id="PTHR11630:SF47">
    <property type="entry name" value="DNA HELICASE MCM8"/>
    <property type="match status" value="1"/>
</dbReference>
<evidence type="ECO:0000259" key="17">
    <source>
        <dbReference type="PROSITE" id="PS50051"/>
    </source>
</evidence>
<keyword evidence="7" id="KW-0347">Helicase</keyword>
<dbReference type="PROSITE" id="PS50051">
    <property type="entry name" value="MCM_2"/>
    <property type="match status" value="1"/>
</dbReference>
<evidence type="ECO:0000256" key="9">
    <source>
        <dbReference type="ARBA" id="ARBA00023125"/>
    </source>
</evidence>
<protein>
    <recommendedName>
        <fullName evidence="12">DNA helicase MCM8</fullName>
        <ecNumber evidence="3">3.6.4.12</ecNumber>
    </recommendedName>
    <alternativeName>
        <fullName evidence="13">Minichromosome maintenance 8</fullName>
    </alternativeName>
</protein>
<dbReference type="InterPro" id="IPR003593">
    <property type="entry name" value="AAA+_ATPase"/>
</dbReference>
<keyword evidence="19" id="KW-1185">Reference proteome</keyword>
<evidence type="ECO:0000313" key="18">
    <source>
        <dbReference type="EMBL" id="KNC75299.1"/>
    </source>
</evidence>
<dbReference type="Pfam" id="PF17207">
    <property type="entry name" value="MCM_OB"/>
    <property type="match status" value="1"/>
</dbReference>
<keyword evidence="8 15" id="KW-0067">ATP-binding</keyword>
<dbReference type="PRINTS" id="PR01657">
    <property type="entry name" value="MCMFAMILY"/>
</dbReference>
<dbReference type="AlphaFoldDB" id="A0A0L0FEU6"/>